<accession>A0ABV9FTV3</accession>
<dbReference type="RefSeq" id="WP_378417589.1">
    <property type="nucleotide sequence ID" value="NZ_JBHSFO010000005.1"/>
</dbReference>
<protein>
    <submittedName>
        <fullName evidence="3">DUF222 domain-containing protein</fullName>
    </submittedName>
</protein>
<feature type="region of interest" description="Disordered" evidence="1">
    <location>
        <begin position="237"/>
        <end position="277"/>
    </location>
</feature>
<reference evidence="4" key="1">
    <citation type="journal article" date="2019" name="Int. J. Syst. Evol. Microbiol.">
        <title>The Global Catalogue of Microorganisms (GCM) 10K type strain sequencing project: providing services to taxonomists for standard genome sequencing and annotation.</title>
        <authorList>
            <consortium name="The Broad Institute Genomics Platform"/>
            <consortium name="The Broad Institute Genome Sequencing Center for Infectious Disease"/>
            <person name="Wu L."/>
            <person name="Ma J."/>
        </authorList>
    </citation>
    <scope>NUCLEOTIDE SEQUENCE [LARGE SCALE GENOMIC DNA]</scope>
    <source>
        <strain evidence="4">CCUG 54520</strain>
    </source>
</reference>
<name>A0ABV9FTV3_9NOCA</name>
<evidence type="ECO:0000313" key="3">
    <source>
        <dbReference type="EMBL" id="MFC4604639.1"/>
    </source>
</evidence>
<evidence type="ECO:0000259" key="2">
    <source>
        <dbReference type="Pfam" id="PF02720"/>
    </source>
</evidence>
<evidence type="ECO:0000313" key="4">
    <source>
        <dbReference type="Proteomes" id="UP001595914"/>
    </source>
</evidence>
<gene>
    <name evidence="3" type="ORF">ACFO6S_13160</name>
</gene>
<comment type="caution">
    <text evidence="3">The sequence shown here is derived from an EMBL/GenBank/DDBJ whole genome shotgun (WGS) entry which is preliminary data.</text>
</comment>
<keyword evidence="4" id="KW-1185">Reference proteome</keyword>
<dbReference type="Proteomes" id="UP001595914">
    <property type="component" value="Unassembled WGS sequence"/>
</dbReference>
<dbReference type="EMBL" id="JBHSFO010000005">
    <property type="protein sequence ID" value="MFC4604639.1"/>
    <property type="molecule type" value="Genomic_DNA"/>
</dbReference>
<organism evidence="3 4">
    <name type="scientific">Rhodococcus kronopolitis</name>
    <dbReference type="NCBI Taxonomy" id="1460226"/>
    <lineage>
        <taxon>Bacteria</taxon>
        <taxon>Bacillati</taxon>
        <taxon>Actinomycetota</taxon>
        <taxon>Actinomycetes</taxon>
        <taxon>Mycobacteriales</taxon>
        <taxon>Nocardiaceae</taxon>
        <taxon>Rhodococcus</taxon>
    </lineage>
</organism>
<feature type="compositionally biased region" description="Basic and acidic residues" evidence="1">
    <location>
        <begin position="251"/>
        <end position="260"/>
    </location>
</feature>
<sequence>MHSNIGDGGPGQVQHHLTELDDAVVGLLDATLTSLPDAEVTDTMRRLELALRRAAAIGHRLVVESVERGLPGRNGCSSVNNYLIQTLRISVGDAARRVTAARTVGTWHTLAGQALPADLPATASAQRDGAIGSDHVEAVRHVIRKIPRTVPAADVEVAEEVLAELARSATPEDVRRAGIAVLARLNPDGSLTDEKDRARMRGLTVGRQDADLMTPIAGLLDPEARALIEPLLAKWARPGMNNPDDPSSPHGDPEAPHADRAAMAQAASRDTRTAAQRNHDALKAALRALQDSRVLGTHRGLPAATILTLGIDQLERETGVATTASGGLVPIRDALNLAARSHPVLLLFDRNGQPLHLYRTERLANADQRLALIGGWR</sequence>
<feature type="domain" description="DUF222" evidence="2">
    <location>
        <begin position="43"/>
        <end position="372"/>
    </location>
</feature>
<dbReference type="InterPro" id="IPR003870">
    <property type="entry name" value="DUF222"/>
</dbReference>
<evidence type="ECO:0000256" key="1">
    <source>
        <dbReference type="SAM" id="MobiDB-lite"/>
    </source>
</evidence>
<dbReference type="Pfam" id="PF02720">
    <property type="entry name" value="DUF222"/>
    <property type="match status" value="1"/>
</dbReference>
<proteinExistence type="predicted"/>